<organism evidence="1">
    <name type="scientific">Fusobacterium animalis 7_1</name>
    <dbReference type="NCBI Taxonomy" id="457405"/>
    <lineage>
        <taxon>Bacteria</taxon>
        <taxon>Fusobacteriati</taxon>
        <taxon>Fusobacteriota</taxon>
        <taxon>Fusobacteriia</taxon>
        <taxon>Fusobacteriales</taxon>
        <taxon>Fusobacteriaceae</taxon>
        <taxon>Fusobacterium</taxon>
    </lineage>
</organism>
<sequence length="142" mass="16525">MKKILVILLLLILSITVFSLDVDINELQKKFPDSKIQVSSSGNNSNKLIAIIKPNNDIIWIMISHNKEFEDLGYDIKEIYNKVGFKLEQKTANMLVMKKNYEGVFFIKGNYKKLYFVHKYINIFEAQNIEKDEGLIESCMIN</sequence>
<protein>
    <submittedName>
        <fullName evidence="1">Uncharacterized protein</fullName>
    </submittedName>
</protein>
<evidence type="ECO:0000313" key="2">
    <source>
        <dbReference type="Proteomes" id="UP000002799"/>
    </source>
</evidence>
<name>A0A140PQE8_9FUSO</name>
<evidence type="ECO:0000313" key="1">
    <source>
        <dbReference type="EMBL" id="EEO41554.1"/>
    </source>
</evidence>
<dbReference type="AlphaFoldDB" id="A0A140PQE8"/>
<dbReference type="HOGENOM" id="CLU_1812991_0_0_0"/>
<dbReference type="KEGG" id="fne:FSDG_00113"/>
<dbReference type="Proteomes" id="UP000002799">
    <property type="component" value="Chromosome"/>
</dbReference>
<dbReference type="EMBL" id="CP007062">
    <property type="protein sequence ID" value="EEO41554.1"/>
    <property type="molecule type" value="Genomic_DNA"/>
</dbReference>
<proteinExistence type="predicted"/>
<accession>A0A140PQE8</accession>
<gene>
    <name evidence="1" type="ORF">FSDG_00113</name>
</gene>
<dbReference type="GeneID" id="79809355"/>
<dbReference type="RefSeq" id="WP_008700007.1">
    <property type="nucleotide sequence ID" value="NZ_AKBT01000001.1"/>
</dbReference>
<reference evidence="1 2" key="1">
    <citation type="submission" date="2013-11" db="EMBL/GenBank/DDBJ databases">
        <title>The Genome Sequence of Fusobacterium sp. 7_1.</title>
        <authorList>
            <consortium name="The Broad Institute Genome Sequencing Platform"/>
            <person name="Earl A."/>
            <person name="Ward D."/>
            <person name="Feldgarden M."/>
            <person name="Gevers D."/>
            <person name="Strauss J."/>
            <person name="Ambrose C.E."/>
            <person name="Allen-Vercoe E."/>
            <person name="Walker B."/>
            <person name="Young S.K."/>
            <person name="Zeng Q."/>
            <person name="Gargeya S."/>
            <person name="Fitzgerald M."/>
            <person name="Haas B."/>
            <person name="Abouelleil A."/>
            <person name="Alvarado L."/>
            <person name="Arachchi H.M."/>
            <person name="Berlin A.M."/>
            <person name="Chapman S.B."/>
            <person name="Goldberg J."/>
            <person name="Griggs A."/>
            <person name="Gujja S."/>
            <person name="Hansen M."/>
            <person name="Howarth C."/>
            <person name="Imamovic A."/>
            <person name="Larimer J."/>
            <person name="McCowen C."/>
            <person name="Montmayeur A."/>
            <person name="Murphy C."/>
            <person name="Neiman D."/>
            <person name="Pearson M."/>
            <person name="Priest M."/>
            <person name="Roberts A."/>
            <person name="Saif S."/>
            <person name="Shea T."/>
            <person name="Sisk P."/>
            <person name="Sykes S."/>
            <person name="Wortman J."/>
            <person name="Nusbaum C."/>
            <person name="Birren B."/>
        </authorList>
    </citation>
    <scope>NUCLEOTIDE SEQUENCE [LARGE SCALE GENOMIC DNA]</scope>
    <source>
        <strain evidence="1 2">7_1</strain>
    </source>
</reference>